<gene>
    <name evidence="2" type="ORF">BBOH_0195</name>
</gene>
<sequence>MKLSGHSQGVLYGLTAVACLIWLAQSALQAWRSGTFMTWPNLVFMLCLAVVVCYGVFAAVRSFTTDRVDSSENGDDADSDELQR</sequence>
<name>A0A086ZJM3_9BIFI</name>
<dbReference type="eggNOG" id="ENOG5031SS1">
    <property type="taxonomic scope" value="Bacteria"/>
</dbReference>
<dbReference type="Proteomes" id="UP000029096">
    <property type="component" value="Unassembled WGS sequence"/>
</dbReference>
<keyword evidence="1" id="KW-1133">Transmembrane helix</keyword>
<dbReference type="AlphaFoldDB" id="A0A086ZJM3"/>
<reference evidence="2 3" key="1">
    <citation type="submission" date="2014-03" db="EMBL/GenBank/DDBJ databases">
        <title>Genomics of Bifidobacteria.</title>
        <authorList>
            <person name="Ventura M."/>
            <person name="Milani C."/>
            <person name="Lugli G.A."/>
        </authorList>
    </citation>
    <scope>NUCLEOTIDE SEQUENCE [LARGE SCALE GENOMIC DNA]</scope>
    <source>
        <strain evidence="2 3">DSM 22767</strain>
    </source>
</reference>
<dbReference type="PROSITE" id="PS51257">
    <property type="entry name" value="PROKAR_LIPOPROTEIN"/>
    <property type="match status" value="1"/>
</dbReference>
<keyword evidence="1" id="KW-0472">Membrane</keyword>
<feature type="transmembrane region" description="Helical" evidence="1">
    <location>
        <begin position="42"/>
        <end position="60"/>
    </location>
</feature>
<evidence type="ECO:0000256" key="1">
    <source>
        <dbReference type="SAM" id="Phobius"/>
    </source>
</evidence>
<dbReference type="STRING" id="1437606.BBOH_0195"/>
<protein>
    <recommendedName>
        <fullName evidence="4">Carbon starvation protein</fullName>
    </recommendedName>
</protein>
<dbReference type="OrthoDB" id="3240150at2"/>
<evidence type="ECO:0000313" key="2">
    <source>
        <dbReference type="EMBL" id="KFI46723.1"/>
    </source>
</evidence>
<keyword evidence="3" id="KW-1185">Reference proteome</keyword>
<proteinExistence type="predicted"/>
<dbReference type="RefSeq" id="WP_044098000.1">
    <property type="nucleotide sequence ID" value="NZ_JDUS01000001.1"/>
</dbReference>
<evidence type="ECO:0000313" key="3">
    <source>
        <dbReference type="Proteomes" id="UP000029096"/>
    </source>
</evidence>
<comment type="caution">
    <text evidence="2">The sequence shown here is derived from an EMBL/GenBank/DDBJ whole genome shotgun (WGS) entry which is preliminary data.</text>
</comment>
<accession>A0A086ZJM3</accession>
<keyword evidence="1" id="KW-0812">Transmembrane</keyword>
<organism evidence="2 3">
    <name type="scientific">Bifidobacterium bohemicum DSM 22767</name>
    <dbReference type="NCBI Taxonomy" id="1437606"/>
    <lineage>
        <taxon>Bacteria</taxon>
        <taxon>Bacillati</taxon>
        <taxon>Actinomycetota</taxon>
        <taxon>Actinomycetes</taxon>
        <taxon>Bifidobacteriales</taxon>
        <taxon>Bifidobacteriaceae</taxon>
        <taxon>Bifidobacterium</taxon>
    </lineage>
</organism>
<dbReference type="EMBL" id="JGYP01000001">
    <property type="protein sequence ID" value="KFI46723.1"/>
    <property type="molecule type" value="Genomic_DNA"/>
</dbReference>
<evidence type="ECO:0008006" key="4">
    <source>
        <dbReference type="Google" id="ProtNLM"/>
    </source>
</evidence>